<proteinExistence type="inferred from homology"/>
<dbReference type="Pfam" id="PF11938">
    <property type="entry name" value="DUF3456"/>
    <property type="match status" value="1"/>
</dbReference>
<keyword evidence="7" id="KW-1185">Reference proteome</keyword>
<dbReference type="EMBL" id="KB306105">
    <property type="protein sequence ID" value="ELU00179.1"/>
    <property type="molecule type" value="Genomic_DNA"/>
</dbReference>
<feature type="region of interest" description="Disordered" evidence="2">
    <location>
        <begin position="233"/>
        <end position="262"/>
    </location>
</feature>
<dbReference type="PANTHER" id="PTHR13341:SF2">
    <property type="entry name" value="PROTEIN SEELE"/>
    <property type="match status" value="1"/>
</dbReference>
<name>R7U1S1_CAPTE</name>
<dbReference type="GO" id="GO:0005783">
    <property type="term" value="C:endoplasmic reticulum"/>
    <property type="evidence" value="ECO:0007669"/>
    <property type="project" value="TreeGrafter"/>
</dbReference>
<keyword evidence="3" id="KW-0732">Signal</keyword>
<dbReference type="FunCoup" id="R7U1S1">
    <property type="interactions" value="1370"/>
</dbReference>
<evidence type="ECO:0000256" key="1">
    <source>
        <dbReference type="ARBA" id="ARBA00007285"/>
    </source>
</evidence>
<organism evidence="5">
    <name type="scientific">Capitella teleta</name>
    <name type="common">Polychaete worm</name>
    <dbReference type="NCBI Taxonomy" id="283909"/>
    <lineage>
        <taxon>Eukaryota</taxon>
        <taxon>Metazoa</taxon>
        <taxon>Spiralia</taxon>
        <taxon>Lophotrochozoa</taxon>
        <taxon>Annelida</taxon>
        <taxon>Polychaeta</taxon>
        <taxon>Sedentaria</taxon>
        <taxon>Scolecida</taxon>
        <taxon>Capitellidae</taxon>
        <taxon>Capitella</taxon>
    </lineage>
</organism>
<evidence type="ECO:0000259" key="4">
    <source>
        <dbReference type="Pfam" id="PF11938"/>
    </source>
</evidence>
<evidence type="ECO:0000313" key="6">
    <source>
        <dbReference type="EnsemblMetazoa" id="CapteP220809"/>
    </source>
</evidence>
<reference evidence="6" key="3">
    <citation type="submission" date="2015-06" db="UniProtKB">
        <authorList>
            <consortium name="EnsemblMetazoa"/>
        </authorList>
    </citation>
    <scope>IDENTIFICATION</scope>
</reference>
<dbReference type="HOGENOM" id="CLU_1062626_0_0_1"/>
<dbReference type="InterPro" id="IPR021852">
    <property type="entry name" value="DUF3456"/>
</dbReference>
<dbReference type="EMBL" id="AMQN01001851">
    <property type="status" value="NOT_ANNOTATED_CDS"/>
    <property type="molecule type" value="Genomic_DNA"/>
</dbReference>
<dbReference type="Proteomes" id="UP000014760">
    <property type="component" value="Unassembled WGS sequence"/>
</dbReference>
<comment type="similarity">
    <text evidence="1">Belongs to the canopy family.</text>
</comment>
<reference evidence="5 7" key="2">
    <citation type="journal article" date="2013" name="Nature">
        <title>Insights into bilaterian evolution from three spiralian genomes.</title>
        <authorList>
            <person name="Simakov O."/>
            <person name="Marletaz F."/>
            <person name="Cho S.J."/>
            <person name="Edsinger-Gonzales E."/>
            <person name="Havlak P."/>
            <person name="Hellsten U."/>
            <person name="Kuo D.H."/>
            <person name="Larsson T."/>
            <person name="Lv J."/>
            <person name="Arendt D."/>
            <person name="Savage R."/>
            <person name="Osoegawa K."/>
            <person name="de Jong P."/>
            <person name="Grimwood J."/>
            <person name="Chapman J.A."/>
            <person name="Shapiro H."/>
            <person name="Aerts A."/>
            <person name="Otillar R.P."/>
            <person name="Terry A.Y."/>
            <person name="Boore J.L."/>
            <person name="Grigoriev I.V."/>
            <person name="Lindberg D.R."/>
            <person name="Seaver E.C."/>
            <person name="Weisblat D.A."/>
            <person name="Putnam N.H."/>
            <person name="Rokhsar D.S."/>
        </authorList>
    </citation>
    <scope>NUCLEOTIDE SEQUENCE</scope>
    <source>
        <strain evidence="5 7">I ESC-2004</strain>
    </source>
</reference>
<protein>
    <recommendedName>
        <fullName evidence="4">DUF3456 domain-containing protein</fullName>
    </recommendedName>
</protein>
<feature type="signal peptide" evidence="3">
    <location>
        <begin position="1"/>
        <end position="20"/>
    </location>
</feature>
<dbReference type="InterPro" id="IPR042415">
    <property type="entry name" value="CNPY"/>
</dbReference>
<evidence type="ECO:0000313" key="7">
    <source>
        <dbReference type="Proteomes" id="UP000014760"/>
    </source>
</evidence>
<evidence type="ECO:0000256" key="2">
    <source>
        <dbReference type="SAM" id="MobiDB-lite"/>
    </source>
</evidence>
<feature type="chain" id="PRO_5008787616" description="DUF3456 domain-containing protein" evidence="3">
    <location>
        <begin position="21"/>
        <end position="262"/>
    </location>
</feature>
<dbReference type="AlphaFoldDB" id="R7U1S1"/>
<dbReference type="OMA" id="NACNDFI"/>
<dbReference type="OrthoDB" id="192915at2759"/>
<gene>
    <name evidence="5" type="ORF">CAPTEDRAFT_220809</name>
</gene>
<feature type="domain" description="DUF3456" evidence="4">
    <location>
        <begin position="33"/>
        <end position="177"/>
    </location>
</feature>
<dbReference type="PANTHER" id="PTHR13341">
    <property type="entry name" value="MIR-INTERACTING SAPOSIN-LIKE PROTEIN"/>
    <property type="match status" value="1"/>
</dbReference>
<dbReference type="STRING" id="283909.R7U1S1"/>
<sequence length="262" mass="29134">MASLYSVSVSLLFLISSVFADFTEGTKRNKVVYCGACLALAQELEWYIGTTSDKQTIDTGGFRLDSKGNIVTKKVPLKRSDIHLNEVFEYICRRMSTYNEVLNPDTGAINYIPSESRDGHKISTKGVKVSADVGNSLEFACDSLLEEYEDSLIAMFRAAKENIEIGEKLCVDMAGLCSMQQYSEQRSAIEDLNLAKDGSLAKKLADGIADMPDMYSREAIEKLIKEYDAEVKTPKPVPEDDVGEAWEWEYGVPPPPTDHDEL</sequence>
<reference evidence="7" key="1">
    <citation type="submission" date="2012-12" db="EMBL/GenBank/DDBJ databases">
        <authorList>
            <person name="Hellsten U."/>
            <person name="Grimwood J."/>
            <person name="Chapman J.A."/>
            <person name="Shapiro H."/>
            <person name="Aerts A."/>
            <person name="Otillar R.P."/>
            <person name="Terry A.Y."/>
            <person name="Boore J.L."/>
            <person name="Simakov O."/>
            <person name="Marletaz F."/>
            <person name="Cho S.-J."/>
            <person name="Edsinger-Gonzales E."/>
            <person name="Havlak P."/>
            <person name="Kuo D.-H."/>
            <person name="Larsson T."/>
            <person name="Lv J."/>
            <person name="Arendt D."/>
            <person name="Savage R."/>
            <person name="Osoegawa K."/>
            <person name="de Jong P."/>
            <person name="Lindberg D.R."/>
            <person name="Seaver E.C."/>
            <person name="Weisblat D.A."/>
            <person name="Putnam N.H."/>
            <person name="Grigoriev I.V."/>
            <person name="Rokhsar D.S."/>
        </authorList>
    </citation>
    <scope>NUCLEOTIDE SEQUENCE</scope>
    <source>
        <strain evidence="7">I ESC-2004</strain>
    </source>
</reference>
<accession>R7U1S1</accession>
<evidence type="ECO:0000256" key="3">
    <source>
        <dbReference type="SAM" id="SignalP"/>
    </source>
</evidence>
<evidence type="ECO:0000313" key="5">
    <source>
        <dbReference type="EMBL" id="ELU00179.1"/>
    </source>
</evidence>
<dbReference type="EnsemblMetazoa" id="CapteT220809">
    <property type="protein sequence ID" value="CapteP220809"/>
    <property type="gene ID" value="CapteG220809"/>
</dbReference>